<dbReference type="AlphaFoldDB" id="A0A7I9ZMG8"/>
<keyword evidence="3" id="KW-1185">Reference proteome</keyword>
<sequence length="138" mass="13919">MANGRGVAVAGIIGAAVLAAVLLVPAMRAGSHQPWLGAVIMIVPVAALLTGTGLRHYGPWRSLGVAVVVTLVAGGISWLVAIFTLVKALSGAGVGLVWALLLFATPVISVLALGALALRLFATRSDQPERAARATPPA</sequence>
<comment type="caution">
    <text evidence="2">The sequence shown here is derived from an EMBL/GenBank/DDBJ whole genome shotgun (WGS) entry which is preliminary data.</text>
</comment>
<feature type="transmembrane region" description="Helical" evidence="1">
    <location>
        <begin position="33"/>
        <end position="51"/>
    </location>
</feature>
<name>A0A7I9ZMG8_9MYCO</name>
<protein>
    <submittedName>
        <fullName evidence="2">Uncharacterized protein</fullName>
    </submittedName>
</protein>
<dbReference type="EMBL" id="BLLB01000002">
    <property type="protein sequence ID" value="GFH01818.1"/>
    <property type="molecule type" value="Genomic_DNA"/>
</dbReference>
<dbReference type="Proteomes" id="UP000465304">
    <property type="component" value="Unassembled WGS sequence"/>
</dbReference>
<reference evidence="2 3" key="1">
    <citation type="journal article" date="2019" name="Emerg. Microbes Infect.">
        <title>Comprehensive subspecies identification of 175 nontuberculous mycobacteria species based on 7547 genomic profiles.</title>
        <authorList>
            <person name="Matsumoto Y."/>
            <person name="Kinjo T."/>
            <person name="Motooka D."/>
            <person name="Nabeya D."/>
            <person name="Jung N."/>
            <person name="Uechi K."/>
            <person name="Horii T."/>
            <person name="Iida T."/>
            <person name="Fujita J."/>
            <person name="Nakamura S."/>
        </authorList>
    </citation>
    <scope>NUCLEOTIDE SEQUENCE [LARGE SCALE GENOMIC DNA]</scope>
    <source>
        <strain evidence="2 3">JCM 30996</strain>
    </source>
</reference>
<keyword evidence="1" id="KW-0472">Membrane</keyword>
<keyword evidence="1" id="KW-1133">Transmembrane helix</keyword>
<feature type="transmembrane region" description="Helical" evidence="1">
    <location>
        <begin position="63"/>
        <end position="86"/>
    </location>
</feature>
<organism evidence="2 3">
    <name type="scientific">Mycolicibacterium hippocampi</name>
    <dbReference type="NCBI Taxonomy" id="659824"/>
    <lineage>
        <taxon>Bacteria</taxon>
        <taxon>Bacillati</taxon>
        <taxon>Actinomycetota</taxon>
        <taxon>Actinomycetes</taxon>
        <taxon>Mycobacteriales</taxon>
        <taxon>Mycobacteriaceae</taxon>
        <taxon>Mycolicibacterium</taxon>
    </lineage>
</organism>
<feature type="transmembrane region" description="Helical" evidence="1">
    <location>
        <begin position="7"/>
        <end position="27"/>
    </location>
</feature>
<feature type="transmembrane region" description="Helical" evidence="1">
    <location>
        <begin position="98"/>
        <end position="121"/>
    </location>
</feature>
<dbReference type="RefSeq" id="WP_163888542.1">
    <property type="nucleotide sequence ID" value="NZ_BLLB01000002.1"/>
</dbReference>
<keyword evidence="1" id="KW-0812">Transmembrane</keyword>
<evidence type="ECO:0000313" key="3">
    <source>
        <dbReference type="Proteomes" id="UP000465304"/>
    </source>
</evidence>
<evidence type="ECO:0000256" key="1">
    <source>
        <dbReference type="SAM" id="Phobius"/>
    </source>
</evidence>
<gene>
    <name evidence="2" type="ORF">MHIP_23010</name>
</gene>
<accession>A0A7I9ZMG8</accession>
<evidence type="ECO:0000313" key="2">
    <source>
        <dbReference type="EMBL" id="GFH01818.1"/>
    </source>
</evidence>
<proteinExistence type="predicted"/>